<dbReference type="SUPFAM" id="SSF50956">
    <property type="entry name" value="Thermostable phytase (3-phytase)"/>
    <property type="match status" value="1"/>
</dbReference>
<sequence length="133" mass="15147">MTIHAQTPEPFSMSRAFTPRRLLLAVLLVALSALVLLGQSFRVFDRAWFAVQEWRHADAWKERSIWLPDYRVRIEAQPIEGLNDDVSALTFDPDRRTLFTVTNQPAQIIELSLQGKVLRTIPLTGFGDAEAIE</sequence>
<evidence type="ECO:0000256" key="2">
    <source>
        <dbReference type="ARBA" id="ARBA00022475"/>
    </source>
</evidence>
<evidence type="ECO:0000313" key="5">
    <source>
        <dbReference type="Proteomes" id="UP000253594"/>
    </source>
</evidence>
<dbReference type="EMBL" id="QORE01001497">
    <property type="protein sequence ID" value="RCI71292.1"/>
    <property type="molecule type" value="Genomic_DNA"/>
</dbReference>
<organism evidence="4 5">
    <name type="scientific">Pseudomonas aeruginosa</name>
    <dbReference type="NCBI Taxonomy" id="287"/>
    <lineage>
        <taxon>Bacteria</taxon>
        <taxon>Pseudomonadati</taxon>
        <taxon>Pseudomonadota</taxon>
        <taxon>Gammaproteobacteria</taxon>
        <taxon>Pseudomonadales</taxon>
        <taxon>Pseudomonadaceae</taxon>
        <taxon>Pseudomonas</taxon>
    </lineage>
</organism>
<keyword evidence="4" id="KW-0238">DNA-binding</keyword>
<dbReference type="GO" id="GO:0005886">
    <property type="term" value="C:plasma membrane"/>
    <property type="evidence" value="ECO:0007669"/>
    <property type="project" value="UniProtKB-SubCell"/>
</dbReference>
<accession>A0A367M1V6</accession>
<keyword evidence="2" id="KW-1003">Cell membrane</keyword>
<feature type="non-terminal residue" evidence="4">
    <location>
        <position position="133"/>
    </location>
</feature>
<dbReference type="Pfam" id="PF06977">
    <property type="entry name" value="SdiA-regulated"/>
    <property type="match status" value="1"/>
</dbReference>
<comment type="subcellular location">
    <subcellularLocation>
        <location evidence="1">Cell membrane</location>
    </subcellularLocation>
</comment>
<reference evidence="4 5" key="1">
    <citation type="submission" date="2018-07" db="EMBL/GenBank/DDBJ databases">
        <title>Mechanisms of high-level aminoglycoside resistance among Gram-negative pathogens in Brazil.</title>
        <authorList>
            <person name="Ballaben A.S."/>
            <person name="Darini A.L.C."/>
            <person name="Doi Y."/>
        </authorList>
    </citation>
    <scope>NUCLEOTIDE SEQUENCE [LARGE SCALE GENOMIC DNA]</scope>
    <source>
        <strain evidence="4 5">B2-305</strain>
    </source>
</reference>
<comment type="caution">
    <text evidence="4">The sequence shown here is derived from an EMBL/GenBank/DDBJ whole genome shotgun (WGS) entry which is preliminary data.</text>
</comment>
<name>A0A367M1V6_PSEAI</name>
<dbReference type="Proteomes" id="UP000253594">
    <property type="component" value="Unassembled WGS sequence"/>
</dbReference>
<dbReference type="AlphaFoldDB" id="A0A367M1V6"/>
<dbReference type="GO" id="GO:0003677">
    <property type="term" value="F:DNA binding"/>
    <property type="evidence" value="ECO:0007669"/>
    <property type="project" value="UniProtKB-KW"/>
</dbReference>
<gene>
    <name evidence="4" type="ORF">DT376_29910</name>
</gene>
<evidence type="ECO:0000256" key="1">
    <source>
        <dbReference type="ARBA" id="ARBA00004236"/>
    </source>
</evidence>
<evidence type="ECO:0000313" key="4">
    <source>
        <dbReference type="EMBL" id="RCI71292.1"/>
    </source>
</evidence>
<keyword evidence="3" id="KW-0472">Membrane</keyword>
<protein>
    <submittedName>
        <fullName evidence="4">DNA-binding protein</fullName>
    </submittedName>
</protein>
<dbReference type="InterPro" id="IPR009722">
    <property type="entry name" value="YjiK/CarP"/>
</dbReference>
<proteinExistence type="predicted"/>
<evidence type="ECO:0000256" key="3">
    <source>
        <dbReference type="ARBA" id="ARBA00023136"/>
    </source>
</evidence>